<proteinExistence type="predicted"/>
<dbReference type="Proteomes" id="UP000051673">
    <property type="component" value="Unassembled WGS sequence"/>
</dbReference>
<organism evidence="4 5">
    <name type="scientific">Weissella minor</name>
    <dbReference type="NCBI Taxonomy" id="1620"/>
    <lineage>
        <taxon>Bacteria</taxon>
        <taxon>Bacillati</taxon>
        <taxon>Bacillota</taxon>
        <taxon>Bacilli</taxon>
        <taxon>Lactobacillales</taxon>
        <taxon>Lactobacillaceae</taxon>
        <taxon>Weissella</taxon>
    </lineage>
</organism>
<dbReference type="SUPFAM" id="SSF54523">
    <property type="entry name" value="Pili subunits"/>
    <property type="match status" value="1"/>
</dbReference>
<dbReference type="PROSITE" id="PS00409">
    <property type="entry name" value="PROKAR_NTER_METHYL"/>
    <property type="match status" value="1"/>
</dbReference>
<evidence type="ECO:0000256" key="3">
    <source>
        <dbReference type="SAM" id="Phobius"/>
    </source>
</evidence>
<dbReference type="NCBIfam" id="TIGR02532">
    <property type="entry name" value="IV_pilin_GFxxxE"/>
    <property type="match status" value="1"/>
</dbReference>
<dbReference type="Gene3D" id="3.30.700.10">
    <property type="entry name" value="Glycoprotein, Type 4 Pilin"/>
    <property type="match status" value="1"/>
</dbReference>
<evidence type="ECO:0008006" key="6">
    <source>
        <dbReference type="Google" id="ProtNLM"/>
    </source>
</evidence>
<dbReference type="InterPro" id="IPR012902">
    <property type="entry name" value="N_methyl_site"/>
</dbReference>
<evidence type="ECO:0000256" key="2">
    <source>
        <dbReference type="ARBA" id="ARBA00023287"/>
    </source>
</evidence>
<accession>A0A0R2JP57</accession>
<dbReference type="AlphaFoldDB" id="A0A0R2JP57"/>
<keyword evidence="3" id="KW-1133">Transmembrane helix</keyword>
<keyword evidence="2" id="KW-0178">Competence</keyword>
<dbReference type="PATRIC" id="fig|1620.3.peg.873"/>
<sequence>MKQLQKLKKRAGFTLIEVITTIFIMSLLMILILPNIHRIREFAEQKQSQAFFQNVQNQVDLFRGQYPEYEVTLPNLLEHGYISKAQAEQINREKILIQGNQIKRGS</sequence>
<comment type="subcellular location">
    <subcellularLocation>
        <location evidence="1">Cell surface</location>
    </subcellularLocation>
</comment>
<reference evidence="4 5" key="1">
    <citation type="journal article" date="2015" name="Genome Announc.">
        <title>Expanding the biotechnology potential of lactobacilli through comparative genomics of 213 strains and associated genera.</title>
        <authorList>
            <person name="Sun Z."/>
            <person name="Harris H.M."/>
            <person name="McCann A."/>
            <person name="Guo C."/>
            <person name="Argimon S."/>
            <person name="Zhang W."/>
            <person name="Yang X."/>
            <person name="Jeffery I.B."/>
            <person name="Cooney J.C."/>
            <person name="Kagawa T.F."/>
            <person name="Liu W."/>
            <person name="Song Y."/>
            <person name="Salvetti E."/>
            <person name="Wrobel A."/>
            <person name="Rasinkangas P."/>
            <person name="Parkhill J."/>
            <person name="Rea M.C."/>
            <person name="O'Sullivan O."/>
            <person name="Ritari J."/>
            <person name="Douillard F.P."/>
            <person name="Paul Ross R."/>
            <person name="Yang R."/>
            <person name="Briner A.E."/>
            <person name="Felis G.E."/>
            <person name="de Vos W.M."/>
            <person name="Barrangou R."/>
            <person name="Klaenhammer T.R."/>
            <person name="Caufield P.W."/>
            <person name="Cui Y."/>
            <person name="Zhang H."/>
            <person name="O'Toole P.W."/>
        </authorList>
    </citation>
    <scope>NUCLEOTIDE SEQUENCE [LARGE SCALE GENOMIC DNA]</scope>
    <source>
        <strain evidence="4 5">DSM 20014</strain>
    </source>
</reference>
<keyword evidence="5" id="KW-1185">Reference proteome</keyword>
<dbReference type="GO" id="GO:0030420">
    <property type="term" value="P:establishment of competence for transformation"/>
    <property type="evidence" value="ECO:0007669"/>
    <property type="project" value="UniProtKB-KW"/>
</dbReference>
<name>A0A0R2JP57_9LACO</name>
<evidence type="ECO:0000313" key="5">
    <source>
        <dbReference type="Proteomes" id="UP000051673"/>
    </source>
</evidence>
<keyword evidence="3" id="KW-0472">Membrane</keyword>
<dbReference type="OrthoDB" id="2149619at2"/>
<gene>
    <name evidence="4" type="ORF">IV67_GL000858</name>
</gene>
<protein>
    <recommendedName>
        <fullName evidence="6">Competence protein ComGC</fullName>
    </recommendedName>
</protein>
<keyword evidence="3" id="KW-0812">Transmembrane</keyword>
<evidence type="ECO:0000256" key="1">
    <source>
        <dbReference type="ARBA" id="ARBA00004241"/>
    </source>
</evidence>
<dbReference type="GO" id="GO:0009986">
    <property type="term" value="C:cell surface"/>
    <property type="evidence" value="ECO:0007669"/>
    <property type="project" value="UniProtKB-SubCell"/>
</dbReference>
<dbReference type="RefSeq" id="WP_057788477.1">
    <property type="nucleotide sequence ID" value="NZ_CBDALJ010000021.1"/>
</dbReference>
<evidence type="ECO:0000313" key="4">
    <source>
        <dbReference type="EMBL" id="KRN76282.1"/>
    </source>
</evidence>
<dbReference type="Pfam" id="PF07963">
    <property type="entry name" value="N_methyl"/>
    <property type="match status" value="1"/>
</dbReference>
<dbReference type="STRING" id="1620.IV67_GL000858"/>
<comment type="caution">
    <text evidence="4">The sequence shown here is derived from an EMBL/GenBank/DDBJ whole genome shotgun (WGS) entry which is preliminary data.</text>
</comment>
<dbReference type="InterPro" id="IPR045584">
    <property type="entry name" value="Pilin-like"/>
</dbReference>
<feature type="transmembrane region" description="Helical" evidence="3">
    <location>
        <begin position="12"/>
        <end position="33"/>
    </location>
</feature>
<dbReference type="EMBL" id="JQCD01000030">
    <property type="protein sequence ID" value="KRN76282.1"/>
    <property type="molecule type" value="Genomic_DNA"/>
</dbReference>